<dbReference type="EMBL" id="CAMXCT010004148">
    <property type="protein sequence ID" value="CAI4007908.1"/>
    <property type="molecule type" value="Genomic_DNA"/>
</dbReference>
<dbReference type="AlphaFoldDB" id="A0A9P1DFX8"/>
<protein>
    <submittedName>
        <fullName evidence="2">Uncharacterized protein</fullName>
    </submittedName>
</protein>
<accession>A0A9P1DFX8</accession>
<dbReference type="EMBL" id="CAMXCT030004148">
    <property type="protein sequence ID" value="CAL4795220.1"/>
    <property type="molecule type" value="Genomic_DNA"/>
</dbReference>
<keyword evidence="1" id="KW-0732">Signal</keyword>
<evidence type="ECO:0000313" key="4">
    <source>
        <dbReference type="Proteomes" id="UP001152797"/>
    </source>
</evidence>
<gene>
    <name evidence="2" type="ORF">C1SCF055_LOCUS33405</name>
</gene>
<name>A0A9P1DFX8_9DINO</name>
<dbReference type="EMBL" id="CAMXCT020004148">
    <property type="protein sequence ID" value="CAL1161283.1"/>
    <property type="molecule type" value="Genomic_DNA"/>
</dbReference>
<proteinExistence type="predicted"/>
<reference evidence="2" key="1">
    <citation type="submission" date="2022-10" db="EMBL/GenBank/DDBJ databases">
        <authorList>
            <person name="Chen Y."/>
            <person name="Dougan E. K."/>
            <person name="Chan C."/>
            <person name="Rhodes N."/>
            <person name="Thang M."/>
        </authorList>
    </citation>
    <scope>NUCLEOTIDE SEQUENCE</scope>
</reference>
<feature type="signal peptide" evidence="1">
    <location>
        <begin position="1"/>
        <end position="17"/>
    </location>
</feature>
<evidence type="ECO:0000313" key="2">
    <source>
        <dbReference type="EMBL" id="CAI4007908.1"/>
    </source>
</evidence>
<comment type="caution">
    <text evidence="2">The sequence shown here is derived from an EMBL/GenBank/DDBJ whole genome shotgun (WGS) entry which is preliminary data.</text>
</comment>
<dbReference type="Proteomes" id="UP001152797">
    <property type="component" value="Unassembled WGS sequence"/>
</dbReference>
<evidence type="ECO:0000256" key="1">
    <source>
        <dbReference type="SAM" id="SignalP"/>
    </source>
</evidence>
<sequence length="61" mass="6661">MSLRIASFLLALCFADASLKHNKAPKQVLALDHDGQTQCKALAHALRALRSQRVSVLKASF</sequence>
<organism evidence="2">
    <name type="scientific">Cladocopium goreaui</name>
    <dbReference type="NCBI Taxonomy" id="2562237"/>
    <lineage>
        <taxon>Eukaryota</taxon>
        <taxon>Sar</taxon>
        <taxon>Alveolata</taxon>
        <taxon>Dinophyceae</taxon>
        <taxon>Suessiales</taxon>
        <taxon>Symbiodiniaceae</taxon>
        <taxon>Cladocopium</taxon>
    </lineage>
</organism>
<feature type="chain" id="PRO_5043271462" evidence="1">
    <location>
        <begin position="18"/>
        <end position="61"/>
    </location>
</feature>
<keyword evidence="4" id="KW-1185">Reference proteome</keyword>
<evidence type="ECO:0000313" key="3">
    <source>
        <dbReference type="EMBL" id="CAL4795220.1"/>
    </source>
</evidence>
<reference evidence="3 4" key="2">
    <citation type="submission" date="2024-05" db="EMBL/GenBank/DDBJ databases">
        <authorList>
            <person name="Chen Y."/>
            <person name="Shah S."/>
            <person name="Dougan E. K."/>
            <person name="Thang M."/>
            <person name="Chan C."/>
        </authorList>
    </citation>
    <scope>NUCLEOTIDE SEQUENCE [LARGE SCALE GENOMIC DNA]</scope>
</reference>